<sequence length="124" mass="13926">MTAEDIRKAEELIIKLHQNQNSEVIASQTQRKLNIVKDRNGIWRCYGRLGKSHLSEDAKNPIFVAPDSGLARLIIQEAHGKLHYIGLDLFGPVKTRNAEGIQTKPYGCIVTCATTRLMHIEFDG</sequence>
<dbReference type="PANTHER" id="PTHR47331">
    <property type="entry name" value="PHD-TYPE DOMAIN-CONTAINING PROTEIN"/>
    <property type="match status" value="1"/>
</dbReference>
<organism evidence="1 2">
    <name type="scientific">Strongylus vulgaris</name>
    <name type="common">Blood worm</name>
    <dbReference type="NCBI Taxonomy" id="40348"/>
    <lineage>
        <taxon>Eukaryota</taxon>
        <taxon>Metazoa</taxon>
        <taxon>Ecdysozoa</taxon>
        <taxon>Nematoda</taxon>
        <taxon>Chromadorea</taxon>
        <taxon>Rhabditida</taxon>
        <taxon>Rhabditina</taxon>
        <taxon>Rhabditomorpha</taxon>
        <taxon>Strongyloidea</taxon>
        <taxon>Strongylidae</taxon>
        <taxon>Strongylus</taxon>
    </lineage>
</organism>
<keyword evidence="2" id="KW-1185">Reference proteome</keyword>
<dbReference type="Proteomes" id="UP000270094">
    <property type="component" value="Unassembled WGS sequence"/>
</dbReference>
<dbReference type="AlphaFoldDB" id="A0A3P7JE44"/>
<evidence type="ECO:0000313" key="2">
    <source>
        <dbReference type="Proteomes" id="UP000270094"/>
    </source>
</evidence>
<reference evidence="1 2" key="1">
    <citation type="submission" date="2018-11" db="EMBL/GenBank/DDBJ databases">
        <authorList>
            <consortium name="Pathogen Informatics"/>
        </authorList>
    </citation>
    <scope>NUCLEOTIDE SEQUENCE [LARGE SCALE GENOMIC DNA]</scope>
</reference>
<dbReference type="EMBL" id="UYYB01126205">
    <property type="protein sequence ID" value="VDM83911.1"/>
    <property type="molecule type" value="Genomic_DNA"/>
</dbReference>
<protein>
    <submittedName>
        <fullName evidence="1">Uncharacterized protein</fullName>
    </submittedName>
</protein>
<proteinExistence type="predicted"/>
<accession>A0A3P7JE44</accession>
<gene>
    <name evidence="1" type="ORF">SVUK_LOCUS18909</name>
</gene>
<evidence type="ECO:0000313" key="1">
    <source>
        <dbReference type="EMBL" id="VDM83911.1"/>
    </source>
</evidence>
<dbReference type="OrthoDB" id="5872497at2759"/>
<dbReference type="PANTHER" id="PTHR47331:SF1">
    <property type="entry name" value="GAG-LIKE PROTEIN"/>
    <property type="match status" value="1"/>
</dbReference>
<name>A0A3P7JE44_STRVU</name>